<reference evidence="8 9" key="2">
    <citation type="submission" date="2024-05" db="EMBL/GenBank/DDBJ databases">
        <authorList>
            <person name="Chen Y."/>
            <person name="Shah S."/>
            <person name="Dougan E. K."/>
            <person name="Thang M."/>
            <person name="Chan C."/>
        </authorList>
    </citation>
    <scope>NUCLEOTIDE SEQUENCE [LARGE SCALE GENOMIC DNA]</scope>
</reference>
<feature type="transmembrane region" description="Helical" evidence="6">
    <location>
        <begin position="775"/>
        <end position="795"/>
    </location>
</feature>
<evidence type="ECO:0000256" key="4">
    <source>
        <dbReference type="ARBA" id="ARBA00023136"/>
    </source>
</evidence>
<protein>
    <submittedName>
        <fullName evidence="8">GDP-fucose transporter 1 (GDP-mannose transporter GONST4) (Protein GOLGI NUCLEOTIDE SUGAR TRANSPORTER 4)</fullName>
    </submittedName>
</protein>
<feature type="transmembrane region" description="Helical" evidence="6">
    <location>
        <begin position="448"/>
        <end position="465"/>
    </location>
</feature>
<evidence type="ECO:0000313" key="8">
    <source>
        <dbReference type="EMBL" id="CAL4774359.1"/>
    </source>
</evidence>
<dbReference type="GO" id="GO:0016020">
    <property type="term" value="C:membrane"/>
    <property type="evidence" value="ECO:0007669"/>
    <property type="project" value="UniProtKB-SubCell"/>
</dbReference>
<feature type="transmembrane region" description="Helical" evidence="6">
    <location>
        <begin position="527"/>
        <end position="550"/>
    </location>
</feature>
<dbReference type="Proteomes" id="UP001152797">
    <property type="component" value="Unassembled WGS sequence"/>
</dbReference>
<reference evidence="7" key="1">
    <citation type="submission" date="2022-10" db="EMBL/GenBank/DDBJ databases">
        <authorList>
            <person name="Chen Y."/>
            <person name="Dougan E. K."/>
            <person name="Chan C."/>
            <person name="Rhodes N."/>
            <person name="Thang M."/>
        </authorList>
    </citation>
    <scope>NUCLEOTIDE SEQUENCE</scope>
</reference>
<keyword evidence="2 6" id="KW-0812">Transmembrane</keyword>
<feature type="region of interest" description="Disordered" evidence="5">
    <location>
        <begin position="192"/>
        <end position="223"/>
    </location>
</feature>
<dbReference type="OrthoDB" id="417037at2759"/>
<feature type="transmembrane region" description="Helical" evidence="6">
    <location>
        <begin position="328"/>
        <end position="347"/>
    </location>
</feature>
<keyword evidence="8" id="KW-0813">Transport</keyword>
<feature type="transmembrane region" description="Helical" evidence="6">
    <location>
        <begin position="408"/>
        <end position="427"/>
    </location>
</feature>
<feature type="transmembrane region" description="Helical" evidence="6">
    <location>
        <begin position="807"/>
        <end position="829"/>
    </location>
</feature>
<feature type="transmembrane region" description="Helical" evidence="6">
    <location>
        <begin position="485"/>
        <end position="515"/>
    </location>
</feature>
<dbReference type="EMBL" id="CAMXCT010001128">
    <property type="protein sequence ID" value="CAI3987047.1"/>
    <property type="molecule type" value="Genomic_DNA"/>
</dbReference>
<dbReference type="PANTHER" id="PTHR11132">
    <property type="entry name" value="SOLUTE CARRIER FAMILY 35"/>
    <property type="match status" value="1"/>
</dbReference>
<evidence type="ECO:0000256" key="1">
    <source>
        <dbReference type="ARBA" id="ARBA00004141"/>
    </source>
</evidence>
<gene>
    <name evidence="7" type="ORF">C1SCF055_LOCUS14352</name>
</gene>
<keyword evidence="8" id="KW-0762">Sugar transport</keyword>
<dbReference type="EMBL" id="CAMXCT030001128">
    <property type="protein sequence ID" value="CAL4774359.1"/>
    <property type="molecule type" value="Genomic_DNA"/>
</dbReference>
<feature type="transmembrane region" description="Helical" evidence="6">
    <location>
        <begin position="292"/>
        <end position="316"/>
    </location>
</feature>
<keyword evidence="3 6" id="KW-1133">Transmembrane helix</keyword>
<feature type="transmembrane region" description="Helical" evidence="6">
    <location>
        <begin position="383"/>
        <end position="402"/>
    </location>
</feature>
<evidence type="ECO:0000313" key="7">
    <source>
        <dbReference type="EMBL" id="CAI3987047.1"/>
    </source>
</evidence>
<feature type="transmembrane region" description="Helical" evidence="6">
    <location>
        <begin position="683"/>
        <end position="701"/>
    </location>
</feature>
<organism evidence="7">
    <name type="scientific">Cladocopium goreaui</name>
    <dbReference type="NCBI Taxonomy" id="2562237"/>
    <lineage>
        <taxon>Eukaryota</taxon>
        <taxon>Sar</taxon>
        <taxon>Alveolata</taxon>
        <taxon>Dinophyceae</taxon>
        <taxon>Suessiales</taxon>
        <taxon>Symbiodiniaceae</taxon>
        <taxon>Cladocopium</taxon>
    </lineage>
</organism>
<feature type="transmembrane region" description="Helical" evidence="6">
    <location>
        <begin position="648"/>
        <end position="668"/>
    </location>
</feature>
<keyword evidence="9" id="KW-1185">Reference proteome</keyword>
<name>A0A9P1C7P2_9DINO</name>
<evidence type="ECO:0000256" key="3">
    <source>
        <dbReference type="ARBA" id="ARBA00022989"/>
    </source>
</evidence>
<sequence>MWTNPEKLVPLPWPAVWAAWTPSRKHVPSELPADSYGGLPAWPRSDGPKAIRSKVRRRAHAGHPKSGRHGVAAAASGTVSTPIGLQGAHQKEQPEAKVTPSKWKMHEDLMQKGFERLSDLEASGLLDQCIRISERALRRVLESADQKFRQLDMEKPKVAGILSTPGILEIFGGAGWVEEDYWLVLPEGTPLESVQSTAENPNEPKPQRRGDATVPQPPSAMRRRFNPWDGKLYTFEELEKCLNKADLTLAEIQALGSPTSRDDREVSEMLLSVSSWCMCSVGMIVFNKLAVVHFPAVCVLVALQMGYCCLVLLCFAWKWIHFGSINDVLRWSMVTPFFSGVLLTSMLSLKHASMSLLVVLRCLSPIASLVVESFYPHPIQVNAAMLVSIFMMLVGATLYVSTMPQEHFVGLGWALINTFLAVGDRLLQRLMLAKDQHPVDISKAGVTLLNNFFGLVTVLFCAHITHEWETLPQLSNLQGLSVIWIFASCIVGVGISFTGIWCQSLISATSFLVLINVNKFLIIGIEAIFMSLNVVQVMGALVAILGGVTYGKAQEALSERDPREAAPLAPKSIGLIDAGHSPRRWGMSPGCLQLLISCFCLLLDLQDLMEGAAIGGPEVPVVSEPQVEAWQKIWKIQSINRMWTSADLAHVHAISGAVYLALGAAVLLDTSMADLMILNGNSWVPALMKFLALAAGVLNALSGLQPSLLGSLGALGDPKSGRWQWQWRSDVLKLLGFGKKGDVKTGGFLNAAAFYMVLAYQAARAVWPELAILDPIAGGVTLLLVAHQAFILNCWVQSGQMHRVDAFLVPGIFNLPVSLHLLVGSQAWWEELCSRYDAWPEFFFSGNFAVAWACSLAQNQRRIRWGIDGHCKLPPVRITEALQTSADCAMVTLVLSLYERRVISLELRSLLMLTFPAVVFLTAGAPVKGLCHWNPGVSHGSVVLLRASVLLPHALDENLWLLVTLNP</sequence>
<evidence type="ECO:0000256" key="6">
    <source>
        <dbReference type="SAM" id="Phobius"/>
    </source>
</evidence>
<dbReference type="AlphaFoldDB" id="A0A9P1C7P2"/>
<feature type="transmembrane region" description="Helical" evidence="6">
    <location>
        <begin position="747"/>
        <end position="763"/>
    </location>
</feature>
<feature type="compositionally biased region" description="Basic residues" evidence="5">
    <location>
        <begin position="54"/>
        <end position="68"/>
    </location>
</feature>
<feature type="region of interest" description="Disordered" evidence="5">
    <location>
        <begin position="54"/>
        <end position="76"/>
    </location>
</feature>
<comment type="subcellular location">
    <subcellularLocation>
        <location evidence="1">Membrane</location>
        <topology evidence="1">Multi-pass membrane protein</topology>
    </subcellularLocation>
</comment>
<proteinExistence type="predicted"/>
<comment type="caution">
    <text evidence="7">The sequence shown here is derived from an EMBL/GenBank/DDBJ whole genome shotgun (WGS) entry which is preliminary data.</text>
</comment>
<keyword evidence="4 6" id="KW-0472">Membrane</keyword>
<evidence type="ECO:0000256" key="2">
    <source>
        <dbReference type="ARBA" id="ARBA00022692"/>
    </source>
</evidence>
<feature type="transmembrane region" description="Helical" evidence="6">
    <location>
        <begin position="841"/>
        <end position="857"/>
    </location>
</feature>
<evidence type="ECO:0000313" key="9">
    <source>
        <dbReference type="Proteomes" id="UP001152797"/>
    </source>
</evidence>
<dbReference type="InterPro" id="IPR050186">
    <property type="entry name" value="TPT_transporter"/>
</dbReference>
<dbReference type="EMBL" id="CAMXCT020001128">
    <property type="protein sequence ID" value="CAL1140422.1"/>
    <property type="molecule type" value="Genomic_DNA"/>
</dbReference>
<accession>A0A9P1C7P2</accession>
<evidence type="ECO:0000256" key="5">
    <source>
        <dbReference type="SAM" id="MobiDB-lite"/>
    </source>
</evidence>